<dbReference type="Gene3D" id="2.60.120.260">
    <property type="entry name" value="Galactose-binding domain-like"/>
    <property type="match status" value="1"/>
</dbReference>
<evidence type="ECO:0000313" key="5">
    <source>
        <dbReference type="Proteomes" id="UP000524450"/>
    </source>
</evidence>
<protein>
    <submittedName>
        <fullName evidence="4">Putative alpha-1,2-mannosidase</fullName>
    </submittedName>
</protein>
<dbReference type="SUPFAM" id="SSF48208">
    <property type="entry name" value="Six-hairpin glycosidases"/>
    <property type="match status" value="1"/>
</dbReference>
<dbReference type="InterPro" id="IPR014718">
    <property type="entry name" value="GH-type_carb-bd"/>
</dbReference>
<dbReference type="Gene3D" id="2.70.98.10">
    <property type="match status" value="1"/>
</dbReference>
<dbReference type="GO" id="GO:0030246">
    <property type="term" value="F:carbohydrate binding"/>
    <property type="evidence" value="ECO:0007669"/>
    <property type="project" value="InterPro"/>
</dbReference>
<feature type="compositionally biased region" description="Gly residues" evidence="1">
    <location>
        <begin position="18"/>
        <end position="28"/>
    </location>
</feature>
<feature type="region of interest" description="Disordered" evidence="1">
    <location>
        <begin position="809"/>
        <end position="840"/>
    </location>
</feature>
<dbReference type="NCBIfam" id="TIGR01180">
    <property type="entry name" value="aman2_put"/>
    <property type="match status" value="1"/>
</dbReference>
<dbReference type="InterPro" id="IPR008928">
    <property type="entry name" value="6-hairpin_glycosidase_sf"/>
</dbReference>
<feature type="domain" description="Glycosyl hydrolase family 92 N-terminal" evidence="3">
    <location>
        <begin position="57"/>
        <end position="282"/>
    </location>
</feature>
<feature type="region of interest" description="Disordered" evidence="1">
    <location>
        <begin position="1"/>
        <end position="31"/>
    </location>
</feature>
<dbReference type="InterPro" id="IPR050883">
    <property type="entry name" value="PNGase"/>
</dbReference>
<dbReference type="Gene3D" id="1.20.1610.10">
    <property type="entry name" value="alpha-1,2-mannosidases domains"/>
    <property type="match status" value="1"/>
</dbReference>
<gene>
    <name evidence="4" type="ORF">GGD71_002606</name>
</gene>
<dbReference type="PANTHER" id="PTHR12143:SF43">
    <property type="entry name" value="PUTATIVE-RELATED"/>
    <property type="match status" value="1"/>
</dbReference>
<dbReference type="GO" id="GO:0005975">
    <property type="term" value="P:carbohydrate metabolic process"/>
    <property type="evidence" value="ECO:0007669"/>
    <property type="project" value="InterPro"/>
</dbReference>
<evidence type="ECO:0000259" key="3">
    <source>
        <dbReference type="Pfam" id="PF17678"/>
    </source>
</evidence>
<proteinExistence type="predicted"/>
<dbReference type="GO" id="GO:0000224">
    <property type="term" value="F:peptide-N4-(N-acetyl-beta-glucosaminyl)asparagine amidase activity"/>
    <property type="evidence" value="ECO:0007669"/>
    <property type="project" value="TreeGrafter"/>
</dbReference>
<dbReference type="FunFam" id="3.30.2080.10:FF:000001">
    <property type="entry name" value="Alpha-1,2-mannosidase subfamily"/>
    <property type="match status" value="1"/>
</dbReference>
<evidence type="ECO:0000259" key="2">
    <source>
        <dbReference type="Pfam" id="PF07971"/>
    </source>
</evidence>
<comment type="caution">
    <text evidence="4">The sequence shown here is derived from an EMBL/GenBank/DDBJ whole genome shotgun (WGS) entry which is preliminary data.</text>
</comment>
<dbReference type="InterPro" id="IPR041371">
    <property type="entry name" value="GH92_N"/>
</dbReference>
<dbReference type="PANTHER" id="PTHR12143">
    <property type="entry name" value="PEPTIDE N-GLYCANASE PNGASE -RELATED"/>
    <property type="match status" value="1"/>
</dbReference>
<dbReference type="InterPro" id="IPR012939">
    <property type="entry name" value="Glyco_hydro_92"/>
</dbReference>
<dbReference type="Pfam" id="PF17678">
    <property type="entry name" value="Glyco_hydro_92N"/>
    <property type="match status" value="1"/>
</dbReference>
<dbReference type="SUPFAM" id="SSF49785">
    <property type="entry name" value="Galactose-binding domain-like"/>
    <property type="match status" value="1"/>
</dbReference>
<name>A0A840FH08_9BURK</name>
<evidence type="ECO:0000313" key="4">
    <source>
        <dbReference type="EMBL" id="MBB4221846.1"/>
    </source>
</evidence>
<dbReference type="Gene3D" id="1.20.1050.60">
    <property type="entry name" value="alpha-1,2-mannosidase"/>
    <property type="match status" value="1"/>
</dbReference>
<sequence>MPSPQGGAPGDQQQVAGSNGGEGNGSTGAGNTIVTTVTTCGTSGSAPAREKQDLANYVNTLRGSHSNAYIYDGYSRGNTFPATAVPFGFTMWSPVNRIDPDDESSGWSNTKPYDGYMGNDFFYTFFEDENDTKPLDRIFAFAAVHEASPWMGNRQSLQFMPVTQTDSAGNPVLDKAARGEKFSHGNEVAHAHYYSVTFDNGTRTEITPTDHAAYFRFTAAANQPSLAVVFDVFKGVPGSLNVDAANGTVSGYTDQGLPRMYFHAVADAPVKASGAASFPTWLRFDTASAGRQAVGLKVGTSFISVEQAKANLMQEIGARSFDDVLGAAKEAWNDRLNTIQVEGATEDQKTILYSNMYRAFLYPNSAWEKVNGTPSYLNPYVSPMTVRPGKLWVNNGFWDTYRTTWPLYTLLFPQQTGEMLDGFVNGYKDGGWTTRWASPGYADMMVGTNSDIILADAYVKGVRNFDVNAAYDSMLKNASVYSPNSDRGRKGMEKTPFYGYSTVYDESVSWSLEGYLNDFGVSQMAKALGKTDDAAYFANSATGYANIFDGASTGTWAGGWFRQKSTGGAFGGGAPNPMAWYYGYTEGNAWTYAFATPQDGRGLANLYGGRAALKTKLDAFFTTRPGLGYDGTDPNGSHTGIKPEIKSAYDVDALAGVGQYQHSNQPVHHTIYMYSHAGSPASGQKYLRDVMDKLYFSGLDKNGVPNGDGYMGDEDNGEMSAWYVLSAMGFYPASTGRPEYTIGAPYFPKMSVLVPNAKGEPRAITISAPGVSSTNRYVQGLKLNGTSITRTYLTHAELVEGATLEFQMGPNPSSWGTGDDDAPSSVTKDAARPSPLQSLLPTSAFSTTASNTTGAKNLNDRTSLTEWSSGAGAAWIQGSTAGTARKVAIYTITSSGKTGQDPAGWTLKGSNDGIDWTTLDTRQGEVFAWRRQVRPFVVKTPGAYSTYRLEIGGGVGGGGAVSLSEFELLAAPLN</sequence>
<dbReference type="RefSeq" id="WP_184638164.1">
    <property type="nucleotide sequence ID" value="NZ_JACIFZ010000002.1"/>
</dbReference>
<dbReference type="EMBL" id="JACIFZ010000002">
    <property type="protein sequence ID" value="MBB4221846.1"/>
    <property type="molecule type" value="Genomic_DNA"/>
</dbReference>
<reference evidence="4 5" key="1">
    <citation type="submission" date="2020-08" db="EMBL/GenBank/DDBJ databases">
        <title>Genomic Encyclopedia of Type Strains, Phase IV (KMG-V): Genome sequencing to study the core and pangenomes of soil and plant-associated prokaryotes.</title>
        <authorList>
            <person name="Whitman W."/>
        </authorList>
    </citation>
    <scope>NUCLEOTIDE SEQUENCE [LARGE SCALE GENOMIC DNA]</scope>
    <source>
        <strain evidence="4 5">34/80</strain>
    </source>
</reference>
<dbReference type="Proteomes" id="UP000524450">
    <property type="component" value="Unassembled WGS sequence"/>
</dbReference>
<dbReference type="GO" id="GO:0005829">
    <property type="term" value="C:cytosol"/>
    <property type="evidence" value="ECO:0007669"/>
    <property type="project" value="TreeGrafter"/>
</dbReference>
<dbReference type="Gene3D" id="3.30.2080.10">
    <property type="entry name" value="GH92 mannosidase domain"/>
    <property type="match status" value="1"/>
</dbReference>
<dbReference type="Pfam" id="PF07971">
    <property type="entry name" value="Glyco_hydro_92"/>
    <property type="match status" value="1"/>
</dbReference>
<evidence type="ECO:0000256" key="1">
    <source>
        <dbReference type="SAM" id="MobiDB-lite"/>
    </source>
</evidence>
<dbReference type="InterPro" id="IPR005887">
    <property type="entry name" value="GH92_a_mannosidase_put"/>
</dbReference>
<feature type="domain" description="Glycosyl hydrolase family 92" evidence="2">
    <location>
        <begin position="307"/>
        <end position="810"/>
    </location>
</feature>
<dbReference type="GO" id="GO:0006516">
    <property type="term" value="P:glycoprotein catabolic process"/>
    <property type="evidence" value="ECO:0007669"/>
    <property type="project" value="TreeGrafter"/>
</dbReference>
<accession>A0A840FH08</accession>
<organism evidence="4 5">
    <name type="scientific">Variovorax guangxiensis</name>
    <dbReference type="NCBI Taxonomy" id="1775474"/>
    <lineage>
        <taxon>Bacteria</taxon>
        <taxon>Pseudomonadati</taxon>
        <taxon>Pseudomonadota</taxon>
        <taxon>Betaproteobacteria</taxon>
        <taxon>Burkholderiales</taxon>
        <taxon>Comamonadaceae</taxon>
        <taxon>Variovorax</taxon>
    </lineage>
</organism>
<dbReference type="FunFam" id="1.20.1050.60:FF:000001">
    <property type="entry name" value="Putative alpha-1,2-mannosidase"/>
    <property type="match status" value="1"/>
</dbReference>
<dbReference type="AlphaFoldDB" id="A0A840FH08"/>
<dbReference type="InterPro" id="IPR008979">
    <property type="entry name" value="Galactose-bd-like_sf"/>
</dbReference>